<protein>
    <submittedName>
        <fullName evidence="2">Uncharacterized protein</fullName>
    </submittedName>
</protein>
<dbReference type="EMBL" id="JAQYXP010000012">
    <property type="protein sequence ID" value="MEN3239017.1"/>
    <property type="molecule type" value="Genomic_DNA"/>
</dbReference>
<feature type="compositionally biased region" description="Low complexity" evidence="1">
    <location>
        <begin position="115"/>
        <end position="137"/>
    </location>
</feature>
<feature type="region of interest" description="Disordered" evidence="1">
    <location>
        <begin position="114"/>
        <end position="137"/>
    </location>
</feature>
<dbReference type="RefSeq" id="WP_346013963.1">
    <property type="nucleotide sequence ID" value="NZ_JAQYXP010000012.1"/>
</dbReference>
<name>A0ABV0A5B0_9HYPH</name>
<reference evidence="2 3" key="1">
    <citation type="journal article" date="2023" name="PLoS ONE">
        <title>Complete genome assembly of Hawai'i environmental nontuberculous mycobacteria reveals unexpected co-isolation with methylobacteria.</title>
        <authorList>
            <person name="Hendrix J."/>
            <person name="Epperson L.E."/>
            <person name="Tong E.I."/>
            <person name="Chan Y.L."/>
            <person name="Hasan N.A."/>
            <person name="Dawrs S.N."/>
            <person name="Norton G.J."/>
            <person name="Virdi R."/>
            <person name="Crooks J.L."/>
            <person name="Chan E.D."/>
            <person name="Honda J.R."/>
            <person name="Strong M."/>
        </authorList>
    </citation>
    <scope>NUCLEOTIDE SEQUENCE [LARGE SCALE GENOMIC DNA]</scope>
    <source>
        <strain evidence="2 3">NJH_HI04-1</strain>
    </source>
</reference>
<organism evidence="2 3">
    <name type="scientific">Methylobacterium ajmalii</name>
    <dbReference type="NCBI Taxonomy" id="2738439"/>
    <lineage>
        <taxon>Bacteria</taxon>
        <taxon>Pseudomonadati</taxon>
        <taxon>Pseudomonadota</taxon>
        <taxon>Alphaproteobacteria</taxon>
        <taxon>Hyphomicrobiales</taxon>
        <taxon>Methylobacteriaceae</taxon>
        <taxon>Methylobacterium</taxon>
    </lineage>
</organism>
<sequence>MTVETIDKRIAPWMTTVTIPLTRPVDGHRGEIREVILREPTWGDVMPVGNPYTIHHSPEGVPIVVENPAIIEHYLERCVVEPMHYNLLTNCNLRDALRVRQALLDFFLNAEPGDAASNTSPGTSSSSSASHPTPSGA</sequence>
<proteinExistence type="predicted"/>
<evidence type="ECO:0000256" key="1">
    <source>
        <dbReference type="SAM" id="MobiDB-lite"/>
    </source>
</evidence>
<dbReference type="Proteomes" id="UP001407347">
    <property type="component" value="Unassembled WGS sequence"/>
</dbReference>
<evidence type="ECO:0000313" key="2">
    <source>
        <dbReference type="EMBL" id="MEN3239017.1"/>
    </source>
</evidence>
<accession>A0ABV0A5B0</accession>
<keyword evidence="3" id="KW-1185">Reference proteome</keyword>
<gene>
    <name evidence="2" type="ORF">PUR29_36890</name>
</gene>
<evidence type="ECO:0000313" key="3">
    <source>
        <dbReference type="Proteomes" id="UP001407347"/>
    </source>
</evidence>
<comment type="caution">
    <text evidence="2">The sequence shown here is derived from an EMBL/GenBank/DDBJ whole genome shotgun (WGS) entry which is preliminary data.</text>
</comment>